<comment type="caution">
    <text evidence="1">The sequence shown here is derived from an EMBL/GenBank/DDBJ whole genome shotgun (WGS) entry which is preliminary data.</text>
</comment>
<organism evidence="1 2">
    <name type="scientific">Photobacterium pectinilyticum</name>
    <dbReference type="NCBI Taxonomy" id="2906793"/>
    <lineage>
        <taxon>Bacteria</taxon>
        <taxon>Pseudomonadati</taxon>
        <taxon>Pseudomonadota</taxon>
        <taxon>Gammaproteobacteria</taxon>
        <taxon>Vibrionales</taxon>
        <taxon>Vibrionaceae</taxon>
        <taxon>Photobacterium</taxon>
    </lineage>
</organism>
<gene>
    <name evidence="1" type="ORF">NHN17_23995</name>
</gene>
<protein>
    <submittedName>
        <fullName evidence="1">Uncharacterized protein</fullName>
    </submittedName>
</protein>
<evidence type="ECO:0000313" key="2">
    <source>
        <dbReference type="Proteomes" id="UP001524460"/>
    </source>
</evidence>
<dbReference type="RefSeq" id="WP_255045204.1">
    <property type="nucleotide sequence ID" value="NZ_JANEYT010000112.1"/>
</dbReference>
<proteinExistence type="predicted"/>
<evidence type="ECO:0000313" key="1">
    <source>
        <dbReference type="EMBL" id="MCQ1061106.1"/>
    </source>
</evidence>
<accession>A0ABT1NBQ1</accession>
<sequence length="56" mass="6325">MAKNNEQNSEVTVMVVQKDGTHRLKRVAQPPKGKRLHSRLRSKSSLALKQAVFGIR</sequence>
<name>A0ABT1NBQ1_9GAMM</name>
<keyword evidence="2" id="KW-1185">Reference proteome</keyword>
<dbReference type="Proteomes" id="UP001524460">
    <property type="component" value="Unassembled WGS sequence"/>
</dbReference>
<reference evidence="1 2" key="1">
    <citation type="submission" date="2022-07" db="EMBL/GenBank/DDBJ databases">
        <title>Photobacterium pectinilyticum sp. nov., a marine bacterium isolated from surface seawater of Qingdao offshore.</title>
        <authorList>
            <person name="Wang X."/>
        </authorList>
    </citation>
    <scope>NUCLEOTIDE SEQUENCE [LARGE SCALE GENOMIC DNA]</scope>
    <source>
        <strain evidence="1 2">ZSDE20</strain>
    </source>
</reference>
<dbReference type="EMBL" id="JANEYT010000112">
    <property type="protein sequence ID" value="MCQ1061106.1"/>
    <property type="molecule type" value="Genomic_DNA"/>
</dbReference>